<keyword evidence="1" id="KW-1133">Transmembrane helix</keyword>
<accession>A0A8T0HHN8</accession>
<dbReference type="Proteomes" id="UP000822688">
    <property type="component" value="Chromosome 6"/>
</dbReference>
<dbReference type="EMBL" id="CM026427">
    <property type="protein sequence ID" value="KAG0570258.1"/>
    <property type="molecule type" value="Genomic_DNA"/>
</dbReference>
<organism evidence="2 3">
    <name type="scientific">Ceratodon purpureus</name>
    <name type="common">Fire moss</name>
    <name type="synonym">Dicranum purpureum</name>
    <dbReference type="NCBI Taxonomy" id="3225"/>
    <lineage>
        <taxon>Eukaryota</taxon>
        <taxon>Viridiplantae</taxon>
        <taxon>Streptophyta</taxon>
        <taxon>Embryophyta</taxon>
        <taxon>Bryophyta</taxon>
        <taxon>Bryophytina</taxon>
        <taxon>Bryopsida</taxon>
        <taxon>Dicranidae</taxon>
        <taxon>Pseudoditrichales</taxon>
        <taxon>Ditrichaceae</taxon>
        <taxon>Ceratodon</taxon>
    </lineage>
</organism>
<keyword evidence="3" id="KW-1185">Reference proteome</keyword>
<keyword evidence="1" id="KW-0472">Membrane</keyword>
<name>A0A8T0HHN8_CERPU</name>
<protein>
    <submittedName>
        <fullName evidence="2">Uncharacterized protein</fullName>
    </submittedName>
</protein>
<proteinExistence type="predicted"/>
<comment type="caution">
    <text evidence="2">The sequence shown here is derived from an EMBL/GenBank/DDBJ whole genome shotgun (WGS) entry which is preliminary data.</text>
</comment>
<reference evidence="2 3" key="1">
    <citation type="submission" date="2020-06" db="EMBL/GenBank/DDBJ databases">
        <title>WGS assembly of Ceratodon purpureus strain R40.</title>
        <authorList>
            <person name="Carey S.B."/>
            <person name="Jenkins J."/>
            <person name="Shu S."/>
            <person name="Lovell J.T."/>
            <person name="Sreedasyam A."/>
            <person name="Maumus F."/>
            <person name="Tiley G.P."/>
            <person name="Fernandez-Pozo N."/>
            <person name="Barry K."/>
            <person name="Chen C."/>
            <person name="Wang M."/>
            <person name="Lipzen A."/>
            <person name="Daum C."/>
            <person name="Saski C.A."/>
            <person name="Payton A.C."/>
            <person name="Mcbreen J.C."/>
            <person name="Conrad R.E."/>
            <person name="Kollar L.M."/>
            <person name="Olsson S."/>
            <person name="Huttunen S."/>
            <person name="Landis J.B."/>
            <person name="Wickett N.J."/>
            <person name="Johnson M.G."/>
            <person name="Rensing S.A."/>
            <person name="Grimwood J."/>
            <person name="Schmutz J."/>
            <person name="Mcdaniel S.F."/>
        </authorList>
    </citation>
    <scope>NUCLEOTIDE SEQUENCE [LARGE SCALE GENOMIC DNA]</scope>
    <source>
        <strain evidence="2 3">R40</strain>
    </source>
</reference>
<dbReference type="AlphaFoldDB" id="A0A8T0HHN8"/>
<evidence type="ECO:0000256" key="1">
    <source>
        <dbReference type="SAM" id="Phobius"/>
    </source>
</evidence>
<feature type="transmembrane region" description="Helical" evidence="1">
    <location>
        <begin position="32"/>
        <end position="58"/>
    </location>
</feature>
<sequence>MGSVTGFKPTQIRVWGKENPNGDDFSITLGAFSLYFCCAVLAFVYFLHTFGILLAYFLEAGEEAPLLRREAERIHPARATVPFNRRRDSDPALRGVRAFHRHIHHRHHLRCSHARFFPALTHFSTPEDRLLSRADRPRIAFRTDFSEFWIKGSGLASSGF</sequence>
<gene>
    <name evidence="2" type="ORF">KC19_6G148600</name>
</gene>
<evidence type="ECO:0000313" key="3">
    <source>
        <dbReference type="Proteomes" id="UP000822688"/>
    </source>
</evidence>
<evidence type="ECO:0000313" key="2">
    <source>
        <dbReference type="EMBL" id="KAG0570258.1"/>
    </source>
</evidence>
<keyword evidence="1" id="KW-0812">Transmembrane</keyword>